<dbReference type="EMBL" id="DYYG01000035">
    <property type="protein sequence ID" value="HJE24397.1"/>
    <property type="molecule type" value="Genomic_DNA"/>
</dbReference>
<dbReference type="Proteomes" id="UP000742631">
    <property type="component" value="Unassembled WGS sequence"/>
</dbReference>
<feature type="domain" description="GIY-YIG" evidence="2">
    <location>
        <begin position="70"/>
        <end position="119"/>
    </location>
</feature>
<comment type="similarity">
    <text evidence="1">Belongs to the UPF0213 family.</text>
</comment>
<evidence type="ECO:0000313" key="3">
    <source>
        <dbReference type="EMBL" id="HJE24397.1"/>
    </source>
</evidence>
<dbReference type="InterPro" id="IPR035901">
    <property type="entry name" value="GIY-YIG_endonuc_sf"/>
</dbReference>
<dbReference type="AlphaFoldDB" id="A0A921JFR3"/>
<dbReference type="InterPro" id="IPR050190">
    <property type="entry name" value="UPF0213_domain"/>
</dbReference>
<gene>
    <name evidence="3" type="ORF">K8W01_12135</name>
</gene>
<name>A0A921JFR3_9HYPH</name>
<dbReference type="SUPFAM" id="SSF82771">
    <property type="entry name" value="GIY-YIG endonuclease"/>
    <property type="match status" value="1"/>
</dbReference>
<accession>A0A921JFR3</accession>
<sequence>MTGDGVICAVDLLARKRDGTLYLGVTRDLIRNPLDQSGNRISKPARRLSEAQIRHPDKFAIPKGSTGFGMSRRISEHKAKAVPGFTERDGVDRLVWYEVHDRIDEAIAREKALKTWRRAW</sequence>
<comment type="caution">
    <text evidence="3">The sequence shown here is derived from an EMBL/GenBank/DDBJ whole genome shotgun (WGS) entry which is preliminary data.</text>
</comment>
<dbReference type="InterPro" id="IPR000305">
    <property type="entry name" value="GIY-YIG_endonuc"/>
</dbReference>
<evidence type="ECO:0000313" key="4">
    <source>
        <dbReference type="Proteomes" id="UP000742631"/>
    </source>
</evidence>
<reference evidence="3" key="1">
    <citation type="journal article" date="2021" name="PeerJ">
        <title>Extensive microbial diversity within the chicken gut microbiome revealed by metagenomics and culture.</title>
        <authorList>
            <person name="Gilroy R."/>
            <person name="Ravi A."/>
            <person name="Getino M."/>
            <person name="Pursley I."/>
            <person name="Horton D.L."/>
            <person name="Alikhan N.F."/>
            <person name="Baker D."/>
            <person name="Gharbi K."/>
            <person name="Hall N."/>
            <person name="Watson M."/>
            <person name="Adriaenssens E.M."/>
            <person name="Foster-Nyarko E."/>
            <person name="Jarju S."/>
            <person name="Secka A."/>
            <person name="Antonio M."/>
            <person name="Oren A."/>
            <person name="Chaudhuri R.R."/>
            <person name="La Ragione R."/>
            <person name="Hildebrand F."/>
            <person name="Pallen M.J."/>
        </authorList>
    </citation>
    <scope>NUCLEOTIDE SEQUENCE</scope>
    <source>
        <strain evidence="3">316</strain>
    </source>
</reference>
<dbReference type="PANTHER" id="PTHR34477">
    <property type="entry name" value="UPF0213 PROTEIN YHBQ"/>
    <property type="match status" value="1"/>
</dbReference>
<reference evidence="3" key="2">
    <citation type="submission" date="2021-09" db="EMBL/GenBank/DDBJ databases">
        <authorList>
            <person name="Gilroy R."/>
        </authorList>
    </citation>
    <scope>NUCLEOTIDE SEQUENCE</scope>
    <source>
        <strain evidence="3">316</strain>
    </source>
</reference>
<protein>
    <submittedName>
        <fullName evidence="3">GIY-YIG nuclease family protein</fullName>
    </submittedName>
</protein>
<evidence type="ECO:0000256" key="1">
    <source>
        <dbReference type="ARBA" id="ARBA00007435"/>
    </source>
</evidence>
<proteinExistence type="inferred from homology"/>
<organism evidence="3 4">
    <name type="scientific">Methylorubrum populi</name>
    <dbReference type="NCBI Taxonomy" id="223967"/>
    <lineage>
        <taxon>Bacteria</taxon>
        <taxon>Pseudomonadati</taxon>
        <taxon>Pseudomonadota</taxon>
        <taxon>Alphaproteobacteria</taxon>
        <taxon>Hyphomicrobiales</taxon>
        <taxon>Methylobacteriaceae</taxon>
        <taxon>Methylorubrum</taxon>
    </lineage>
</organism>
<evidence type="ECO:0000259" key="2">
    <source>
        <dbReference type="Pfam" id="PF01541"/>
    </source>
</evidence>
<dbReference type="Gene3D" id="3.40.1440.10">
    <property type="entry name" value="GIY-YIG endonuclease"/>
    <property type="match status" value="1"/>
</dbReference>
<dbReference type="PANTHER" id="PTHR34477:SF5">
    <property type="entry name" value="BSL5627 PROTEIN"/>
    <property type="match status" value="1"/>
</dbReference>
<dbReference type="Pfam" id="PF01541">
    <property type="entry name" value="GIY-YIG"/>
    <property type="match status" value="1"/>
</dbReference>